<evidence type="ECO:0000313" key="1">
    <source>
        <dbReference type="EMBL" id="VAW86603.1"/>
    </source>
</evidence>
<organism evidence="1">
    <name type="scientific">hydrothermal vent metagenome</name>
    <dbReference type="NCBI Taxonomy" id="652676"/>
    <lineage>
        <taxon>unclassified sequences</taxon>
        <taxon>metagenomes</taxon>
        <taxon>ecological metagenomes</taxon>
    </lineage>
</organism>
<name>A0A3B0ZEJ7_9ZZZZ</name>
<gene>
    <name evidence="1" type="ORF">MNBD_GAMMA16-2137</name>
</gene>
<reference evidence="1" key="1">
    <citation type="submission" date="2018-06" db="EMBL/GenBank/DDBJ databases">
        <authorList>
            <person name="Zhirakovskaya E."/>
        </authorList>
    </citation>
    <scope>NUCLEOTIDE SEQUENCE</scope>
</reference>
<dbReference type="EMBL" id="UOFO01000096">
    <property type="protein sequence ID" value="VAW86603.1"/>
    <property type="molecule type" value="Genomic_DNA"/>
</dbReference>
<sequence>MKILNLTIITIVCFLLTTSAGAVAIGASENTARIGYGVEVGMINVNEPQGNVETDTSVQFLQLTYSDQWLQGYRYWGDVFVDNSEHKATETEIGQEMERFGVRAIVHRPLYLSNKYNLWAGGGLQLTQEKYTLRHRIDSDGFLVQSFGDRTQTSLALVLDMVNEWQIDTRWNVGGRLRYSFALGDGADDLAASVVFLYRFRE</sequence>
<proteinExistence type="predicted"/>
<accession>A0A3B0ZEJ7</accession>
<dbReference type="AlphaFoldDB" id="A0A3B0ZEJ7"/>
<evidence type="ECO:0008006" key="2">
    <source>
        <dbReference type="Google" id="ProtNLM"/>
    </source>
</evidence>
<protein>
    <recommendedName>
        <fullName evidence="2">Outer membrane protein beta-barrel domain-containing protein</fullName>
    </recommendedName>
</protein>